<sequence length="266" mass="30195">MVNYFPKVGSQNYPVDSIQKYLDWVHVRNGDYFLPNYWTNFTAAPVALYNPNSTVNNTDYGITSWIDAGLSPKKMVLFLPYYGTAWTLKNPNENGIGALANGQAQASGLAYKEIKTYIDRYKAKVTLDATYVVNYLTMGTSWVAFDDVEAIQHKVSYAKEKRLLGYFVWQVAYDDNWMLSKTAAQGGHETIFPPPEDNRNGQKKQPYRLLVIVLPVIAAVILLLGFVTYINYRWLRKNKSKGSAPAVYRKNVWTVEKDCGEGNVLD</sequence>
<evidence type="ECO:0000256" key="6">
    <source>
        <dbReference type="SAM" id="Phobius"/>
    </source>
</evidence>
<keyword evidence="2" id="KW-0732">Signal</keyword>
<accession>A0AAD5JFJ6</accession>
<dbReference type="AlphaFoldDB" id="A0AAD5JFJ6"/>
<keyword evidence="6" id="KW-0472">Membrane</keyword>
<evidence type="ECO:0000256" key="4">
    <source>
        <dbReference type="ARBA" id="ARBA00023180"/>
    </source>
</evidence>
<dbReference type="InterPro" id="IPR001223">
    <property type="entry name" value="Glyco_hydro18_cat"/>
</dbReference>
<dbReference type="Proteomes" id="UP001064489">
    <property type="component" value="Chromosome 13"/>
</dbReference>
<evidence type="ECO:0000259" key="7">
    <source>
        <dbReference type="PROSITE" id="PS51910"/>
    </source>
</evidence>
<evidence type="ECO:0000256" key="5">
    <source>
        <dbReference type="ARBA" id="ARBA00023295"/>
    </source>
</evidence>
<evidence type="ECO:0000313" key="8">
    <source>
        <dbReference type="EMBL" id="KAI9198173.1"/>
    </source>
</evidence>
<dbReference type="PANTHER" id="PTHR11177:SF362">
    <property type="entry name" value="CLASS V CHITINASE-LIKE"/>
    <property type="match status" value="1"/>
</dbReference>
<dbReference type="InterPro" id="IPR050314">
    <property type="entry name" value="Glycosyl_Hydrlase_18"/>
</dbReference>
<comment type="similarity">
    <text evidence="1">Belongs to the glycosyl hydrolase 18 family. Chitinase class V subfamily.</text>
</comment>
<dbReference type="GO" id="GO:0005576">
    <property type="term" value="C:extracellular region"/>
    <property type="evidence" value="ECO:0007669"/>
    <property type="project" value="TreeGrafter"/>
</dbReference>
<dbReference type="Gene3D" id="3.10.50.10">
    <property type="match status" value="1"/>
</dbReference>
<evidence type="ECO:0000256" key="2">
    <source>
        <dbReference type="ARBA" id="ARBA00022729"/>
    </source>
</evidence>
<keyword evidence="6" id="KW-1133">Transmembrane helix</keyword>
<dbReference type="SUPFAM" id="SSF51445">
    <property type="entry name" value="(Trans)glycosidases"/>
    <property type="match status" value="1"/>
</dbReference>
<dbReference type="Pfam" id="PF00704">
    <property type="entry name" value="Glyco_hydro_18"/>
    <property type="match status" value="1"/>
</dbReference>
<feature type="transmembrane region" description="Helical" evidence="6">
    <location>
        <begin position="209"/>
        <end position="232"/>
    </location>
</feature>
<keyword evidence="9" id="KW-1185">Reference proteome</keyword>
<gene>
    <name evidence="8" type="ORF">LWI28_011340</name>
</gene>
<dbReference type="SUPFAM" id="SSF54556">
    <property type="entry name" value="Chitinase insertion domain"/>
    <property type="match status" value="1"/>
</dbReference>
<dbReference type="GO" id="GO:0008061">
    <property type="term" value="F:chitin binding"/>
    <property type="evidence" value="ECO:0007669"/>
    <property type="project" value="TreeGrafter"/>
</dbReference>
<organism evidence="8 9">
    <name type="scientific">Acer negundo</name>
    <name type="common">Box elder</name>
    <dbReference type="NCBI Taxonomy" id="4023"/>
    <lineage>
        <taxon>Eukaryota</taxon>
        <taxon>Viridiplantae</taxon>
        <taxon>Streptophyta</taxon>
        <taxon>Embryophyta</taxon>
        <taxon>Tracheophyta</taxon>
        <taxon>Spermatophyta</taxon>
        <taxon>Magnoliopsida</taxon>
        <taxon>eudicotyledons</taxon>
        <taxon>Gunneridae</taxon>
        <taxon>Pentapetalae</taxon>
        <taxon>rosids</taxon>
        <taxon>malvids</taxon>
        <taxon>Sapindales</taxon>
        <taxon>Sapindaceae</taxon>
        <taxon>Hippocastanoideae</taxon>
        <taxon>Acereae</taxon>
        <taxon>Acer</taxon>
    </lineage>
</organism>
<protein>
    <recommendedName>
        <fullName evidence="7">GH18 domain-containing protein</fullName>
    </recommendedName>
</protein>
<dbReference type="InterPro" id="IPR029070">
    <property type="entry name" value="Chitinase_insertion_sf"/>
</dbReference>
<reference evidence="8 9" key="1">
    <citation type="journal article" date="2022" name="Plant J.">
        <title>Strategies of tolerance reflected in two North American maple genomes.</title>
        <authorList>
            <person name="McEvoy S.L."/>
            <person name="Sezen U.U."/>
            <person name="Trouern-Trend A."/>
            <person name="McMahon S.M."/>
            <person name="Schaberg P.G."/>
            <person name="Yang J."/>
            <person name="Wegrzyn J.L."/>
            <person name="Swenson N.G."/>
        </authorList>
    </citation>
    <scope>NUCLEOTIDE SEQUENCE [LARGE SCALE GENOMIC DNA]</scope>
    <source>
        <strain evidence="8">91603</strain>
    </source>
</reference>
<evidence type="ECO:0000256" key="3">
    <source>
        <dbReference type="ARBA" id="ARBA00022801"/>
    </source>
</evidence>
<comment type="caution">
    <text evidence="8">The sequence shown here is derived from an EMBL/GenBank/DDBJ whole genome shotgun (WGS) entry which is preliminary data.</text>
</comment>
<proteinExistence type="inferred from homology"/>
<dbReference type="GO" id="GO:0005975">
    <property type="term" value="P:carbohydrate metabolic process"/>
    <property type="evidence" value="ECO:0007669"/>
    <property type="project" value="InterPro"/>
</dbReference>
<keyword evidence="4" id="KW-0325">Glycoprotein</keyword>
<dbReference type="InterPro" id="IPR017853">
    <property type="entry name" value="GH"/>
</dbReference>
<dbReference type="PROSITE" id="PS51910">
    <property type="entry name" value="GH18_2"/>
    <property type="match status" value="1"/>
</dbReference>
<name>A0AAD5JFJ6_ACENE</name>
<dbReference type="FunFam" id="3.10.50.10:FF:000003">
    <property type="entry name" value="Class V chitinase CHIT5b"/>
    <property type="match status" value="1"/>
</dbReference>
<evidence type="ECO:0000313" key="9">
    <source>
        <dbReference type="Proteomes" id="UP001064489"/>
    </source>
</evidence>
<dbReference type="Gene3D" id="3.20.20.80">
    <property type="entry name" value="Glycosidases"/>
    <property type="match status" value="1"/>
</dbReference>
<dbReference type="EMBL" id="JAJSOW010000002">
    <property type="protein sequence ID" value="KAI9198173.1"/>
    <property type="molecule type" value="Genomic_DNA"/>
</dbReference>
<dbReference type="GO" id="GO:0004568">
    <property type="term" value="F:chitinase activity"/>
    <property type="evidence" value="ECO:0007669"/>
    <property type="project" value="TreeGrafter"/>
</dbReference>
<dbReference type="PANTHER" id="PTHR11177">
    <property type="entry name" value="CHITINASE"/>
    <property type="match status" value="1"/>
</dbReference>
<dbReference type="GO" id="GO:0006032">
    <property type="term" value="P:chitin catabolic process"/>
    <property type="evidence" value="ECO:0007669"/>
    <property type="project" value="TreeGrafter"/>
</dbReference>
<keyword evidence="6" id="KW-0812">Transmembrane</keyword>
<keyword evidence="5" id="KW-0326">Glycosidase</keyword>
<feature type="domain" description="GH18" evidence="7">
    <location>
        <begin position="1"/>
        <end position="190"/>
    </location>
</feature>
<evidence type="ECO:0000256" key="1">
    <source>
        <dbReference type="ARBA" id="ARBA00008682"/>
    </source>
</evidence>
<keyword evidence="3" id="KW-0378">Hydrolase</keyword>